<dbReference type="FunFam" id="3.40.640.10:FF:000046">
    <property type="entry name" value="Cystathionine gamma-lyase"/>
    <property type="match status" value="1"/>
</dbReference>
<dbReference type="GO" id="GO:0004124">
    <property type="term" value="F:cysteine synthase activity"/>
    <property type="evidence" value="ECO:0007669"/>
    <property type="project" value="TreeGrafter"/>
</dbReference>
<comment type="similarity">
    <text evidence="2">Belongs to the trans-sulfuration enzymes family.</text>
</comment>
<dbReference type="GO" id="GO:0071269">
    <property type="term" value="P:L-homocysteine biosynthetic process"/>
    <property type="evidence" value="ECO:0007669"/>
    <property type="project" value="TreeGrafter"/>
</dbReference>
<dbReference type="OrthoDB" id="43458at2157"/>
<evidence type="ECO:0000256" key="4">
    <source>
        <dbReference type="ARBA" id="ARBA00022898"/>
    </source>
</evidence>
<dbReference type="Pfam" id="PF01053">
    <property type="entry name" value="Cys_Met_Meta_PP"/>
    <property type="match status" value="1"/>
</dbReference>
<dbReference type="STRING" id="797302.Halru_0416"/>
<dbReference type="PIRSF" id="PIRSF001434">
    <property type="entry name" value="CGS"/>
    <property type="match status" value="1"/>
</dbReference>
<evidence type="ECO:0000313" key="6">
    <source>
        <dbReference type="EMBL" id="AGB15058.1"/>
    </source>
</evidence>
<comment type="cofactor">
    <cofactor evidence="1">
        <name>pyridoxal 5'-phosphate</name>
        <dbReference type="ChEBI" id="CHEBI:597326"/>
    </cofactor>
</comment>
<dbReference type="PANTHER" id="PTHR43797:SF2">
    <property type="entry name" value="HOMOCYSTEINE_CYSTEINE SYNTHASE"/>
    <property type="match status" value="1"/>
</dbReference>
<dbReference type="GO" id="GO:0005737">
    <property type="term" value="C:cytoplasm"/>
    <property type="evidence" value="ECO:0007669"/>
    <property type="project" value="TreeGrafter"/>
</dbReference>
<evidence type="ECO:0000256" key="3">
    <source>
        <dbReference type="ARBA" id="ARBA00022679"/>
    </source>
</evidence>
<dbReference type="AlphaFoldDB" id="L0I8C4"/>
<organism evidence="6 7">
    <name type="scientific">Halovivax ruber (strain DSM 18193 / JCM 13892 / XH-70)</name>
    <dbReference type="NCBI Taxonomy" id="797302"/>
    <lineage>
        <taxon>Archaea</taxon>
        <taxon>Methanobacteriati</taxon>
        <taxon>Methanobacteriota</taxon>
        <taxon>Stenosarchaea group</taxon>
        <taxon>Halobacteria</taxon>
        <taxon>Halobacteriales</taxon>
        <taxon>Natrialbaceae</taxon>
        <taxon>Halovivax</taxon>
    </lineage>
</organism>
<dbReference type="Gene3D" id="3.40.640.10">
    <property type="entry name" value="Type I PLP-dependent aspartate aminotransferase-like (Major domain)"/>
    <property type="match status" value="1"/>
</dbReference>
<dbReference type="GO" id="GO:0006535">
    <property type="term" value="P:cysteine biosynthetic process from serine"/>
    <property type="evidence" value="ECO:0007669"/>
    <property type="project" value="TreeGrafter"/>
</dbReference>
<keyword evidence="4" id="KW-0663">Pyridoxal phosphate</keyword>
<sequence>MRDEGDLPRSDDGWSTPRDGQAKEGTQANSNRSADRNRRTALATRSLHGGYRPDPGTGAAATPIVQSTSYEFVDADDAAARYALERDDYIYSRIANPTVDTLETRLAELAGGTGAVATGSGMAALDAITLPLAGVGDNVVCSTDTYGGTTAYFRSTAARRGIEPRFVPTLDTDAYADAIDAETAFVHVETIGNPSLVTPDFEAISSIAHDHGVPLVVDNTFATPALCRPIAHGADIVWASTTKWLHGHGTTLGGILIDGGSFPWRDHADRYPELAGENPAYADVDFGRDFAEAPFAAAARFRSLRSLGNGQSPVDAWQTLQGLETLPLRMARHCENAAIVADYLADHDDVAWVSYPGLDSHETHDTARRYLDDFGGMFAFGLVAGDDASPSAFEAGKRFCESVELASFLANVGDAKTLVIHPASTTHGQLTPDERADAGVSEELVRVSVGIEDPADLLADFEQAIERATSASPRP</sequence>
<name>L0I8C4_HALRX</name>
<evidence type="ECO:0000256" key="1">
    <source>
        <dbReference type="ARBA" id="ARBA00001933"/>
    </source>
</evidence>
<proteinExistence type="inferred from homology"/>
<feature type="compositionally biased region" description="Basic and acidic residues" evidence="5">
    <location>
        <begin position="1"/>
        <end position="12"/>
    </location>
</feature>
<dbReference type="NCBIfam" id="TIGR01326">
    <property type="entry name" value="OAH_OAS_sulfhy"/>
    <property type="match status" value="1"/>
</dbReference>
<dbReference type="InterPro" id="IPR000277">
    <property type="entry name" value="Cys/Met-Metab_PyrdxlP-dep_enz"/>
</dbReference>
<dbReference type="InterPro" id="IPR054542">
    <property type="entry name" value="Cys_met_metab_PP"/>
</dbReference>
<evidence type="ECO:0000313" key="7">
    <source>
        <dbReference type="Proteomes" id="UP000010846"/>
    </source>
</evidence>
<dbReference type="GO" id="GO:0003961">
    <property type="term" value="F:O-acetylhomoserine aminocarboxypropyltransferase activity"/>
    <property type="evidence" value="ECO:0007669"/>
    <property type="project" value="TreeGrafter"/>
</dbReference>
<dbReference type="SUPFAM" id="SSF53383">
    <property type="entry name" value="PLP-dependent transferases"/>
    <property type="match status" value="1"/>
</dbReference>
<dbReference type="GeneID" id="14375724"/>
<accession>L0I8C4</accession>
<dbReference type="GO" id="GO:0019346">
    <property type="term" value="P:transsulfuration"/>
    <property type="evidence" value="ECO:0007669"/>
    <property type="project" value="InterPro"/>
</dbReference>
<feature type="region of interest" description="Disordered" evidence="5">
    <location>
        <begin position="1"/>
        <end position="38"/>
    </location>
</feature>
<dbReference type="PANTHER" id="PTHR43797">
    <property type="entry name" value="HOMOCYSTEINE/CYSTEINE SYNTHASE"/>
    <property type="match status" value="1"/>
</dbReference>
<dbReference type="EMBL" id="CP003050">
    <property type="protein sequence ID" value="AGB15058.1"/>
    <property type="molecule type" value="Genomic_DNA"/>
</dbReference>
<gene>
    <name evidence="6" type="ordered locus">Halru_0416</name>
</gene>
<dbReference type="eggNOG" id="arCOG00061">
    <property type="taxonomic scope" value="Archaea"/>
</dbReference>
<evidence type="ECO:0000256" key="2">
    <source>
        <dbReference type="ARBA" id="ARBA00009077"/>
    </source>
</evidence>
<dbReference type="HOGENOM" id="CLU_018986_4_0_2"/>
<reference evidence="6" key="1">
    <citation type="submission" date="2011-09" db="EMBL/GenBank/DDBJ databases">
        <title>Complete sequence of Halovivax ruber XH-70.</title>
        <authorList>
            <consortium name="US DOE Joint Genome Institute"/>
            <person name="Lucas S."/>
            <person name="Han J."/>
            <person name="Lapidus A."/>
            <person name="Cheng J.-F."/>
            <person name="Goodwin L."/>
            <person name="Pitluck S."/>
            <person name="Peters L."/>
            <person name="Mikhailova N."/>
            <person name="Davenport K."/>
            <person name="Detter J.C."/>
            <person name="Han C."/>
            <person name="Tapia R."/>
            <person name="Land M."/>
            <person name="Hauser L."/>
            <person name="Kyrpides N."/>
            <person name="Ivanova N."/>
            <person name="Pagani I."/>
            <person name="Sproer C."/>
            <person name="Anderson I."/>
            <person name="Woyke T."/>
        </authorList>
    </citation>
    <scope>NUCLEOTIDE SEQUENCE</scope>
    <source>
        <strain evidence="6">XH-70</strain>
    </source>
</reference>
<dbReference type="Gene3D" id="3.90.1150.10">
    <property type="entry name" value="Aspartate Aminotransferase, domain 1"/>
    <property type="match status" value="1"/>
</dbReference>
<dbReference type="RefSeq" id="WP_015299748.1">
    <property type="nucleotide sequence ID" value="NC_019964.1"/>
</dbReference>
<dbReference type="InterPro" id="IPR015422">
    <property type="entry name" value="PyrdxlP-dep_Trfase_small"/>
</dbReference>
<dbReference type="GO" id="GO:0030170">
    <property type="term" value="F:pyridoxal phosphate binding"/>
    <property type="evidence" value="ECO:0007669"/>
    <property type="project" value="InterPro"/>
</dbReference>
<dbReference type="InterPro" id="IPR015421">
    <property type="entry name" value="PyrdxlP-dep_Trfase_major"/>
</dbReference>
<protein>
    <submittedName>
        <fullName evidence="6">OAH/OAS sulfhydrylase</fullName>
    </submittedName>
</protein>
<dbReference type="CDD" id="cd00614">
    <property type="entry name" value="CGS_like"/>
    <property type="match status" value="1"/>
</dbReference>
<keyword evidence="7" id="KW-1185">Reference proteome</keyword>
<dbReference type="InterPro" id="IPR015424">
    <property type="entry name" value="PyrdxlP-dep_Trfase"/>
</dbReference>
<dbReference type="InterPro" id="IPR006235">
    <property type="entry name" value="OAc-hSer/O-AcSer_sulfhydrylase"/>
</dbReference>
<keyword evidence="3" id="KW-0808">Transferase</keyword>
<dbReference type="PROSITE" id="PS00868">
    <property type="entry name" value="CYS_MET_METAB_PP"/>
    <property type="match status" value="1"/>
</dbReference>
<evidence type="ECO:0000256" key="5">
    <source>
        <dbReference type="SAM" id="MobiDB-lite"/>
    </source>
</evidence>
<dbReference type="Proteomes" id="UP000010846">
    <property type="component" value="Chromosome"/>
</dbReference>
<dbReference type="KEGG" id="hru:Halru_0416"/>